<keyword evidence="4" id="KW-1185">Reference proteome</keyword>
<organism evidence="3 4">
    <name type="scientific">Pseudomonas mangiferae</name>
    <dbReference type="NCBI Taxonomy" id="2593654"/>
    <lineage>
        <taxon>Bacteria</taxon>
        <taxon>Pseudomonadati</taxon>
        <taxon>Pseudomonadota</taxon>
        <taxon>Gammaproteobacteria</taxon>
        <taxon>Pseudomonadales</taxon>
        <taxon>Pseudomonadaceae</taxon>
        <taxon>Pseudomonas</taxon>
    </lineage>
</organism>
<dbReference type="Gene3D" id="1.10.260.40">
    <property type="entry name" value="lambda repressor-like DNA-binding domains"/>
    <property type="match status" value="1"/>
</dbReference>
<feature type="domain" description="HTH cro/C1-type" evidence="2">
    <location>
        <begin position="46"/>
        <end position="75"/>
    </location>
</feature>
<reference evidence="3 4" key="1">
    <citation type="submission" date="2019-07" db="EMBL/GenBank/DDBJ databases">
        <title>Pseudomonas mangiferae sp. nov., isolated from bark of mango tree in Thailand.</title>
        <authorList>
            <person name="Srisuk N."/>
            <person name="Anurat P."/>
        </authorList>
    </citation>
    <scope>NUCLEOTIDE SEQUENCE [LARGE SCALE GENOMIC DNA]</scope>
    <source>
        <strain evidence="3 4">DMKU_BBB3-04</strain>
    </source>
</reference>
<name>A0A553GVR5_9PSED</name>
<dbReference type="EMBL" id="VJOY01000013">
    <property type="protein sequence ID" value="TRX73612.1"/>
    <property type="molecule type" value="Genomic_DNA"/>
</dbReference>
<comment type="caution">
    <text evidence="3">The sequence shown here is derived from an EMBL/GenBank/DDBJ whole genome shotgun (WGS) entry which is preliminary data.</text>
</comment>
<dbReference type="Proteomes" id="UP000315235">
    <property type="component" value="Unassembled WGS sequence"/>
</dbReference>
<dbReference type="AlphaFoldDB" id="A0A553GVR5"/>
<dbReference type="InterPro" id="IPR001387">
    <property type="entry name" value="Cro/C1-type_HTH"/>
</dbReference>
<dbReference type="OrthoDB" id="5636356at2"/>
<accession>A0A553GVR5</accession>
<dbReference type="GO" id="GO:0003677">
    <property type="term" value="F:DNA binding"/>
    <property type="evidence" value="ECO:0007669"/>
    <property type="project" value="InterPro"/>
</dbReference>
<evidence type="ECO:0000313" key="3">
    <source>
        <dbReference type="EMBL" id="TRX73612.1"/>
    </source>
</evidence>
<dbReference type="InterPro" id="IPR010982">
    <property type="entry name" value="Lambda_DNA-bd_dom_sf"/>
</dbReference>
<evidence type="ECO:0000259" key="2">
    <source>
        <dbReference type="PROSITE" id="PS50943"/>
    </source>
</evidence>
<sequence>MNEAKIKFAERLQDAMRRAGYEPRPAVLEREFNLRSWGRTVTLHGVRRWLRGETYPSEDKVLVLAEWLKVPPQYLRFGTDVDNRINEYEQRWQDLNYLERETIDAFLCLPASQRKIVREVIFAFSKVARQENPDEIPLSERVQPLRAARDGQDEDDAGDDA</sequence>
<dbReference type="RefSeq" id="WP_143489565.1">
    <property type="nucleotide sequence ID" value="NZ_VJOY01000013.1"/>
</dbReference>
<feature type="region of interest" description="Disordered" evidence="1">
    <location>
        <begin position="133"/>
        <end position="161"/>
    </location>
</feature>
<evidence type="ECO:0000313" key="4">
    <source>
        <dbReference type="Proteomes" id="UP000315235"/>
    </source>
</evidence>
<evidence type="ECO:0000256" key="1">
    <source>
        <dbReference type="SAM" id="MobiDB-lite"/>
    </source>
</evidence>
<proteinExistence type="predicted"/>
<feature type="compositionally biased region" description="Acidic residues" evidence="1">
    <location>
        <begin position="152"/>
        <end position="161"/>
    </location>
</feature>
<dbReference type="PROSITE" id="PS50943">
    <property type="entry name" value="HTH_CROC1"/>
    <property type="match status" value="1"/>
</dbReference>
<protein>
    <submittedName>
        <fullName evidence="3">XRE family transcriptional regulator</fullName>
    </submittedName>
</protein>
<gene>
    <name evidence="3" type="ORF">FM069_16990</name>
</gene>